<feature type="chain" id="PRO_5018039846" evidence="1">
    <location>
        <begin position="25"/>
        <end position="107"/>
    </location>
</feature>
<comment type="caution">
    <text evidence="2">The sequence shown here is derived from an EMBL/GenBank/DDBJ whole genome shotgun (WGS) entry which is preliminary data.</text>
</comment>
<organism evidence="2 3">
    <name type="scientific">Panicum miliaceum</name>
    <name type="common">Proso millet</name>
    <name type="synonym">Broomcorn millet</name>
    <dbReference type="NCBI Taxonomy" id="4540"/>
    <lineage>
        <taxon>Eukaryota</taxon>
        <taxon>Viridiplantae</taxon>
        <taxon>Streptophyta</taxon>
        <taxon>Embryophyta</taxon>
        <taxon>Tracheophyta</taxon>
        <taxon>Spermatophyta</taxon>
        <taxon>Magnoliopsida</taxon>
        <taxon>Liliopsida</taxon>
        <taxon>Poales</taxon>
        <taxon>Poaceae</taxon>
        <taxon>PACMAD clade</taxon>
        <taxon>Panicoideae</taxon>
        <taxon>Panicodae</taxon>
        <taxon>Paniceae</taxon>
        <taxon>Panicinae</taxon>
        <taxon>Panicum</taxon>
        <taxon>Panicum sect. Panicum</taxon>
    </lineage>
</organism>
<keyword evidence="3" id="KW-1185">Reference proteome</keyword>
<dbReference type="Proteomes" id="UP000275267">
    <property type="component" value="Unassembled WGS sequence"/>
</dbReference>
<proteinExistence type="predicted"/>
<dbReference type="AlphaFoldDB" id="A0A3L6RPU0"/>
<evidence type="ECO:0000313" key="3">
    <source>
        <dbReference type="Proteomes" id="UP000275267"/>
    </source>
</evidence>
<reference evidence="3" key="1">
    <citation type="journal article" date="2019" name="Nat. Commun.">
        <title>The genome of broomcorn millet.</title>
        <authorList>
            <person name="Zou C."/>
            <person name="Miki D."/>
            <person name="Li D."/>
            <person name="Tang Q."/>
            <person name="Xiao L."/>
            <person name="Rajput S."/>
            <person name="Deng P."/>
            <person name="Jia W."/>
            <person name="Huang R."/>
            <person name="Zhang M."/>
            <person name="Sun Y."/>
            <person name="Hu J."/>
            <person name="Fu X."/>
            <person name="Schnable P.S."/>
            <person name="Li F."/>
            <person name="Zhang H."/>
            <person name="Feng B."/>
            <person name="Zhu X."/>
            <person name="Liu R."/>
            <person name="Schnable J.C."/>
            <person name="Zhu J.-K."/>
            <person name="Zhang H."/>
        </authorList>
    </citation>
    <scope>NUCLEOTIDE SEQUENCE [LARGE SCALE GENOMIC DNA]</scope>
</reference>
<keyword evidence="1" id="KW-0732">Signal</keyword>
<name>A0A3L6RPU0_PANMI</name>
<sequence length="107" mass="11427">MAAARNFAMPAIMVFLVFSEVVVGAARPLAGEELSGEATAGESIVRSSQPLGAEQKLRTMETCLRPWLTRRRRMLAAVDMRDGEPVVVDPGFPGIQLAAALVATRSS</sequence>
<dbReference type="EMBL" id="PQIB02000007">
    <property type="protein sequence ID" value="RLN07173.1"/>
    <property type="molecule type" value="Genomic_DNA"/>
</dbReference>
<protein>
    <submittedName>
        <fullName evidence="2">Uncharacterized protein</fullName>
    </submittedName>
</protein>
<evidence type="ECO:0000313" key="2">
    <source>
        <dbReference type="EMBL" id="RLN07173.1"/>
    </source>
</evidence>
<accession>A0A3L6RPU0</accession>
<feature type="signal peptide" evidence="1">
    <location>
        <begin position="1"/>
        <end position="24"/>
    </location>
</feature>
<gene>
    <name evidence="2" type="ORF">C2845_PM11G26550</name>
</gene>
<evidence type="ECO:0000256" key="1">
    <source>
        <dbReference type="SAM" id="SignalP"/>
    </source>
</evidence>